<dbReference type="HOGENOM" id="CLU_020336_49_0_1"/>
<name>A0A074XRG4_AURPU</name>
<organism evidence="2 3">
    <name type="scientific">Aureobasidium pullulans EXF-150</name>
    <dbReference type="NCBI Taxonomy" id="1043002"/>
    <lineage>
        <taxon>Eukaryota</taxon>
        <taxon>Fungi</taxon>
        <taxon>Dikarya</taxon>
        <taxon>Ascomycota</taxon>
        <taxon>Pezizomycotina</taxon>
        <taxon>Dothideomycetes</taxon>
        <taxon>Dothideomycetidae</taxon>
        <taxon>Dothideales</taxon>
        <taxon>Saccotheciaceae</taxon>
        <taxon>Aureobasidium</taxon>
    </lineage>
</organism>
<sequence>MPNSATNNLWPESEEAIHSILTSPSTSQTFTLPSGRTIGYATFGSSSPSAPTIFCLHGFPGSRLSGIFFHFPAKELEVKLIAIDRPGIGLSSPQQERTVLDHVQDIRDFAGGLKVQRYAVLGVSGGGLYALACAAAIPSNEVAAVVVVAGLGPTDIGFKGMGWGNWCIFQGFRYFPWLINLLQEKALAAMTTIPKEKIVAMTVRKAGNSVWLGGAHPADIPLLTNEGFVELMVDIQQEHFIQGVDGFMREGKLFTSDSGFRIEDIAEEVQVDLWYGKEDTNVPMSMGEEIYKRMGGGKDGKKRFFGVEGTHLGVILGCRRKILERLVERI</sequence>
<evidence type="ECO:0000313" key="2">
    <source>
        <dbReference type="EMBL" id="KEQ86249.1"/>
    </source>
</evidence>
<keyword evidence="3" id="KW-1185">Reference proteome</keyword>
<proteinExistence type="predicted"/>
<dbReference type="EMBL" id="KL584978">
    <property type="protein sequence ID" value="KEQ86249.1"/>
    <property type="molecule type" value="Genomic_DNA"/>
</dbReference>
<dbReference type="GeneID" id="40747359"/>
<dbReference type="AlphaFoldDB" id="A0A074XRG4"/>
<dbReference type="OrthoDB" id="294702at2759"/>
<dbReference type="SUPFAM" id="SSF53474">
    <property type="entry name" value="alpha/beta-Hydrolases"/>
    <property type="match status" value="1"/>
</dbReference>
<dbReference type="PANTHER" id="PTHR45763">
    <property type="entry name" value="HYDROLASE, ALPHA/BETA FOLD FAMILY PROTEIN, EXPRESSED-RELATED"/>
    <property type="match status" value="1"/>
</dbReference>
<feature type="domain" description="AB hydrolase-1" evidence="1">
    <location>
        <begin position="51"/>
        <end position="150"/>
    </location>
</feature>
<evidence type="ECO:0000259" key="1">
    <source>
        <dbReference type="Pfam" id="PF00561"/>
    </source>
</evidence>
<dbReference type="InterPro" id="IPR029058">
    <property type="entry name" value="AB_hydrolase_fold"/>
</dbReference>
<dbReference type="PANTHER" id="PTHR45763:SF46">
    <property type="entry name" value="AB HYDROLASE-1 DOMAIN-CONTAINING PROTEIN"/>
    <property type="match status" value="1"/>
</dbReference>
<dbReference type="GO" id="GO:0016787">
    <property type="term" value="F:hydrolase activity"/>
    <property type="evidence" value="ECO:0007669"/>
    <property type="project" value="UniProtKB-KW"/>
</dbReference>
<dbReference type="RefSeq" id="XP_029762436.1">
    <property type="nucleotide sequence ID" value="XM_029905053.1"/>
</dbReference>
<dbReference type="STRING" id="1043002.A0A074XRG4"/>
<evidence type="ECO:0000313" key="3">
    <source>
        <dbReference type="Proteomes" id="UP000030706"/>
    </source>
</evidence>
<dbReference type="InterPro" id="IPR000073">
    <property type="entry name" value="AB_hydrolase_1"/>
</dbReference>
<dbReference type="Proteomes" id="UP000030706">
    <property type="component" value="Unassembled WGS sequence"/>
</dbReference>
<reference evidence="2 3" key="1">
    <citation type="journal article" date="2014" name="BMC Genomics">
        <title>Genome sequencing of four Aureobasidium pullulans varieties: biotechnological potential, stress tolerance, and description of new species.</title>
        <authorList>
            <person name="Gostin Ar C."/>
            <person name="Ohm R.A."/>
            <person name="Kogej T."/>
            <person name="Sonjak S."/>
            <person name="Turk M."/>
            <person name="Zajc J."/>
            <person name="Zalar P."/>
            <person name="Grube M."/>
            <person name="Sun H."/>
            <person name="Han J."/>
            <person name="Sharma A."/>
            <person name="Chiniquy J."/>
            <person name="Ngan C.Y."/>
            <person name="Lipzen A."/>
            <person name="Barry K."/>
            <person name="Grigoriev I.V."/>
            <person name="Gunde-Cimerman N."/>
        </authorList>
    </citation>
    <scope>NUCLEOTIDE SEQUENCE [LARGE SCALE GENOMIC DNA]</scope>
    <source>
        <strain evidence="2 3">EXF-150</strain>
    </source>
</reference>
<keyword evidence="2" id="KW-0378">Hydrolase</keyword>
<dbReference type="Pfam" id="PF00561">
    <property type="entry name" value="Abhydrolase_1"/>
    <property type="match status" value="1"/>
</dbReference>
<protein>
    <submittedName>
        <fullName evidence="2">Alpha/beta-hydrolase</fullName>
    </submittedName>
</protein>
<gene>
    <name evidence="2" type="ORF">M438DRAFT_343743</name>
</gene>
<dbReference type="Gene3D" id="3.40.50.1820">
    <property type="entry name" value="alpha/beta hydrolase"/>
    <property type="match status" value="1"/>
</dbReference>
<accession>A0A074XRG4</accession>